<dbReference type="EMBL" id="CAJNOQ010001074">
    <property type="protein sequence ID" value="CAF0865772.1"/>
    <property type="molecule type" value="Genomic_DNA"/>
</dbReference>
<name>A0A813WT61_9BILA</name>
<dbReference type="EMBL" id="CAJOBA010000929">
    <property type="protein sequence ID" value="CAF3565639.1"/>
    <property type="molecule type" value="Genomic_DNA"/>
</dbReference>
<comment type="caution">
    <text evidence="3">The sequence shown here is derived from an EMBL/GenBank/DDBJ whole genome shotgun (WGS) entry which is preliminary data.</text>
</comment>
<feature type="transmembrane region" description="Helical" evidence="1">
    <location>
        <begin position="6"/>
        <end position="24"/>
    </location>
</feature>
<proteinExistence type="predicted"/>
<evidence type="ECO:0008006" key="7">
    <source>
        <dbReference type="Google" id="ProtNLM"/>
    </source>
</evidence>
<dbReference type="OrthoDB" id="10005642at2759"/>
<evidence type="ECO:0000313" key="2">
    <source>
        <dbReference type="EMBL" id="CAF0783733.1"/>
    </source>
</evidence>
<dbReference type="Proteomes" id="UP000682733">
    <property type="component" value="Unassembled WGS sequence"/>
</dbReference>
<dbReference type="EMBL" id="CAJOBC010001074">
    <property type="protein sequence ID" value="CAF3653262.1"/>
    <property type="molecule type" value="Genomic_DNA"/>
</dbReference>
<sequence>MSIIRLHLFLLYEILFILCLFITITSSLRCYKCDASDACKNLDRHASLNDDIEEIECEHLCWKSVSLGNVYRGCGNKRCVASHQMGSFSTSLCCEADYCNHATNKRISILSILTIPMLFKIVQKFMF</sequence>
<dbReference type="Proteomes" id="UP000681722">
    <property type="component" value="Unassembled WGS sequence"/>
</dbReference>
<protein>
    <recommendedName>
        <fullName evidence="7">Protein quiver</fullName>
    </recommendedName>
</protein>
<gene>
    <name evidence="3" type="ORF">GPM918_LOCUS6829</name>
    <name evidence="2" type="ORF">OVA965_LOCUS3752</name>
    <name evidence="5" type="ORF">SRO942_LOCUS6829</name>
    <name evidence="4" type="ORF">TMI583_LOCUS3750</name>
</gene>
<keyword evidence="1" id="KW-0812">Transmembrane</keyword>
<dbReference type="Proteomes" id="UP000663829">
    <property type="component" value="Unassembled WGS sequence"/>
</dbReference>
<dbReference type="EMBL" id="CAJNOK010000929">
    <property type="protein sequence ID" value="CAF0783733.1"/>
    <property type="molecule type" value="Genomic_DNA"/>
</dbReference>
<dbReference type="Proteomes" id="UP000677228">
    <property type="component" value="Unassembled WGS sequence"/>
</dbReference>
<keyword evidence="1" id="KW-1133">Transmembrane helix</keyword>
<evidence type="ECO:0000313" key="4">
    <source>
        <dbReference type="EMBL" id="CAF3565639.1"/>
    </source>
</evidence>
<keyword evidence="6" id="KW-1185">Reference proteome</keyword>
<evidence type="ECO:0000313" key="3">
    <source>
        <dbReference type="EMBL" id="CAF0865772.1"/>
    </source>
</evidence>
<organism evidence="3 6">
    <name type="scientific">Didymodactylos carnosus</name>
    <dbReference type="NCBI Taxonomy" id="1234261"/>
    <lineage>
        <taxon>Eukaryota</taxon>
        <taxon>Metazoa</taxon>
        <taxon>Spiralia</taxon>
        <taxon>Gnathifera</taxon>
        <taxon>Rotifera</taxon>
        <taxon>Eurotatoria</taxon>
        <taxon>Bdelloidea</taxon>
        <taxon>Philodinida</taxon>
        <taxon>Philodinidae</taxon>
        <taxon>Didymodactylos</taxon>
    </lineage>
</organism>
<evidence type="ECO:0000313" key="6">
    <source>
        <dbReference type="Proteomes" id="UP000663829"/>
    </source>
</evidence>
<keyword evidence="1" id="KW-0472">Membrane</keyword>
<reference evidence="3" key="1">
    <citation type="submission" date="2021-02" db="EMBL/GenBank/DDBJ databases">
        <authorList>
            <person name="Nowell W R."/>
        </authorList>
    </citation>
    <scope>NUCLEOTIDE SEQUENCE</scope>
</reference>
<evidence type="ECO:0000256" key="1">
    <source>
        <dbReference type="SAM" id="Phobius"/>
    </source>
</evidence>
<accession>A0A813WT61</accession>
<evidence type="ECO:0000313" key="5">
    <source>
        <dbReference type="EMBL" id="CAF3653262.1"/>
    </source>
</evidence>
<dbReference type="AlphaFoldDB" id="A0A813WT61"/>